<dbReference type="InterPro" id="IPR016193">
    <property type="entry name" value="Cytidine_deaminase-like"/>
</dbReference>
<organism evidence="2 3">
    <name type="scientific">Komagataeibacter intermedius AF2</name>
    <dbReference type="NCBI Taxonomy" id="1458464"/>
    <lineage>
        <taxon>Bacteria</taxon>
        <taxon>Pseudomonadati</taxon>
        <taxon>Pseudomonadota</taxon>
        <taxon>Alphaproteobacteria</taxon>
        <taxon>Acetobacterales</taxon>
        <taxon>Acetobacteraceae</taxon>
        <taxon>Komagataeibacter</taxon>
    </lineage>
</organism>
<dbReference type="PANTHER" id="PTHR11079:SF202">
    <property type="entry name" value="TRNA-SPECIFIC ADENOSINE DEAMINASE"/>
    <property type="match status" value="1"/>
</dbReference>
<comment type="caution">
    <text evidence="2">The sequence shown here is derived from an EMBL/GenBank/DDBJ whole genome shotgun (WGS) entry which is preliminary data.</text>
</comment>
<dbReference type="GO" id="GO:0052717">
    <property type="term" value="F:tRNA-specific adenosine-34 deaminase activity"/>
    <property type="evidence" value="ECO:0007669"/>
    <property type="project" value="TreeGrafter"/>
</dbReference>
<dbReference type="SUPFAM" id="SSF53927">
    <property type="entry name" value="Cytidine deaminase-like"/>
    <property type="match status" value="1"/>
</dbReference>
<gene>
    <name evidence="2" type="ORF">GLUCOINTEAF2_0201722</name>
</gene>
<dbReference type="EMBL" id="JUFX02000046">
    <property type="protein sequence ID" value="KPH88307.1"/>
    <property type="molecule type" value="Genomic_DNA"/>
</dbReference>
<feature type="domain" description="CMP/dCMP-type deaminase" evidence="1">
    <location>
        <begin position="10"/>
        <end position="134"/>
    </location>
</feature>
<dbReference type="CDD" id="cd01285">
    <property type="entry name" value="nucleoside_deaminase"/>
    <property type="match status" value="1"/>
</dbReference>
<dbReference type="FunFam" id="3.40.140.10:FF:000051">
    <property type="entry name" value="Nucleoside deaminase"/>
    <property type="match status" value="1"/>
</dbReference>
<dbReference type="PANTHER" id="PTHR11079">
    <property type="entry name" value="CYTOSINE DEAMINASE FAMILY MEMBER"/>
    <property type="match status" value="1"/>
</dbReference>
<dbReference type="Gene3D" id="3.40.140.10">
    <property type="entry name" value="Cytidine Deaminase, domain 2"/>
    <property type="match status" value="1"/>
</dbReference>
<reference evidence="2 3" key="1">
    <citation type="submission" date="2015-07" db="EMBL/GenBank/DDBJ databases">
        <title>Draft Genome Sequence of Komagataeibacter intermedius Strain AF2, Isolated from Kombucha Tea.</title>
        <authorList>
            <person name="Santos R.A."/>
            <person name="Berretta A.A."/>
            <person name="Barud H.S."/>
            <person name="Ribeiro S.J."/>
            <person name="Gonzalez-Garcia L.N."/>
            <person name="Zucchi T.D."/>
            <person name="Goldman G.H."/>
            <person name="Riano-Pachon D.M."/>
        </authorList>
    </citation>
    <scope>NUCLEOTIDE SEQUENCE [LARGE SCALE GENOMIC DNA]</scope>
    <source>
        <strain evidence="2 3">AF2</strain>
    </source>
</reference>
<dbReference type="InterPro" id="IPR002125">
    <property type="entry name" value="CMP_dCMP_dom"/>
</dbReference>
<evidence type="ECO:0000313" key="3">
    <source>
        <dbReference type="Proteomes" id="UP000031553"/>
    </source>
</evidence>
<evidence type="ECO:0000259" key="1">
    <source>
        <dbReference type="PROSITE" id="PS51747"/>
    </source>
</evidence>
<accession>A0A0N1FR11</accession>
<evidence type="ECO:0000313" key="2">
    <source>
        <dbReference type="EMBL" id="KPH88307.1"/>
    </source>
</evidence>
<dbReference type="AlphaFoldDB" id="A0A0N1FR11"/>
<proteinExistence type="predicted"/>
<sequence>MTEPTCLPDLDHEYFLRQSFAVAERARQDGDHPFGCVLVDAQGNVVMEQGNGYTAEGGDMTAHAERLLATRASKTYAPDMLASCTMYTSAEPCAMCAGAVYWSGIGRVVYGQSEASLKEITGNHPENPTLDLPCRTVFAAGQRPVAVIGPLLEDEAAELQRTFWREKNGSVVEGPGSKE</sequence>
<protein>
    <submittedName>
        <fullName evidence="2">CMP/dCMP deaminase</fullName>
    </submittedName>
</protein>
<dbReference type="Proteomes" id="UP000031553">
    <property type="component" value="Unassembled WGS sequence"/>
</dbReference>
<name>A0A0N1FR11_9PROT</name>
<dbReference type="OrthoDB" id="9802676at2"/>
<dbReference type="GO" id="GO:0002100">
    <property type="term" value="P:tRNA wobble adenosine to inosine editing"/>
    <property type="evidence" value="ECO:0007669"/>
    <property type="project" value="TreeGrafter"/>
</dbReference>
<dbReference type="RefSeq" id="WP_048883635.1">
    <property type="nucleotide sequence ID" value="NZ_JUFX02000046.1"/>
</dbReference>
<dbReference type="PROSITE" id="PS51747">
    <property type="entry name" value="CYT_DCMP_DEAMINASES_2"/>
    <property type="match status" value="1"/>
</dbReference>
<dbReference type="Pfam" id="PF00383">
    <property type="entry name" value="dCMP_cyt_deam_1"/>
    <property type="match status" value="1"/>
</dbReference>